<keyword evidence="4 5" id="KW-0472">Membrane</keyword>
<dbReference type="Gene3D" id="1.20.120.1630">
    <property type="match status" value="1"/>
</dbReference>
<reference evidence="7" key="1">
    <citation type="submission" date="2016-11" db="EMBL/GenBank/DDBJ databases">
        <authorList>
            <person name="Varghese N."/>
            <person name="Submissions S."/>
        </authorList>
    </citation>
    <scope>NUCLEOTIDE SEQUENCE [LARGE SCALE GENOMIC DNA]</scope>
    <source>
        <strain evidence="7">DSM 29440</strain>
    </source>
</reference>
<dbReference type="InterPro" id="IPR007318">
    <property type="entry name" value="Phopholipid_MeTrfase"/>
</dbReference>
<comment type="subcellular location">
    <subcellularLocation>
        <location evidence="1">Endomembrane system</location>
        <topology evidence="1">Multi-pass membrane protein</topology>
    </subcellularLocation>
</comment>
<keyword evidence="7" id="KW-1185">Reference proteome</keyword>
<dbReference type="GO" id="GO:0012505">
    <property type="term" value="C:endomembrane system"/>
    <property type="evidence" value="ECO:0007669"/>
    <property type="project" value="UniProtKB-SubCell"/>
</dbReference>
<dbReference type="PANTHER" id="PTHR12714">
    <property type="entry name" value="PROTEIN-S ISOPRENYLCYSTEINE O-METHYLTRANSFERASE"/>
    <property type="match status" value="1"/>
</dbReference>
<keyword evidence="6" id="KW-0489">Methyltransferase</keyword>
<evidence type="ECO:0000313" key="6">
    <source>
        <dbReference type="EMBL" id="SIN86406.1"/>
    </source>
</evidence>
<keyword evidence="2 5" id="KW-0812">Transmembrane</keyword>
<proteinExistence type="predicted"/>
<evidence type="ECO:0000256" key="2">
    <source>
        <dbReference type="ARBA" id="ARBA00022692"/>
    </source>
</evidence>
<evidence type="ECO:0000256" key="1">
    <source>
        <dbReference type="ARBA" id="ARBA00004127"/>
    </source>
</evidence>
<dbReference type="STRING" id="1217970.SAMN05444002_1093"/>
<keyword evidence="3 5" id="KW-1133">Transmembrane helix</keyword>
<keyword evidence="6" id="KW-0808">Transferase</keyword>
<evidence type="ECO:0000256" key="3">
    <source>
        <dbReference type="ARBA" id="ARBA00022989"/>
    </source>
</evidence>
<sequence>MQGPGGNTGFRAALSWLDMPPLWLLLFIALARVQAVRFPELAWKHPASDLAGGLLVGAGLLLFALAVMEFSRARTTIVPHREARSLITTGIYTRSRNPIYLGDLLILAGLCAFWGVWLALAVLVPLFAWLVTDRFIRPEEARLAARFGPEWEAWAARVRRWV</sequence>
<dbReference type="EMBL" id="FSRL01000001">
    <property type="protein sequence ID" value="SIN86406.1"/>
    <property type="molecule type" value="Genomic_DNA"/>
</dbReference>
<dbReference type="PANTHER" id="PTHR12714:SF9">
    <property type="entry name" value="PROTEIN-S-ISOPRENYLCYSTEINE O-METHYLTRANSFERASE"/>
    <property type="match status" value="1"/>
</dbReference>
<evidence type="ECO:0000256" key="4">
    <source>
        <dbReference type="ARBA" id="ARBA00023136"/>
    </source>
</evidence>
<accession>A0A1N6ETQ4</accession>
<feature type="transmembrane region" description="Helical" evidence="5">
    <location>
        <begin position="51"/>
        <end position="71"/>
    </location>
</feature>
<dbReference type="Proteomes" id="UP000184932">
    <property type="component" value="Unassembled WGS sequence"/>
</dbReference>
<dbReference type="Pfam" id="PF04191">
    <property type="entry name" value="PEMT"/>
    <property type="match status" value="1"/>
</dbReference>
<dbReference type="AlphaFoldDB" id="A0A1N6ETQ4"/>
<organism evidence="6 7">
    <name type="scientific">Vannielia litorea</name>
    <dbReference type="NCBI Taxonomy" id="1217970"/>
    <lineage>
        <taxon>Bacteria</taxon>
        <taxon>Pseudomonadati</taxon>
        <taxon>Pseudomonadota</taxon>
        <taxon>Alphaproteobacteria</taxon>
        <taxon>Rhodobacterales</taxon>
        <taxon>Paracoccaceae</taxon>
        <taxon>Vannielia</taxon>
    </lineage>
</organism>
<evidence type="ECO:0000256" key="5">
    <source>
        <dbReference type="SAM" id="Phobius"/>
    </source>
</evidence>
<gene>
    <name evidence="6" type="ORF">SAMN05444002_1093</name>
</gene>
<protein>
    <submittedName>
        <fullName evidence="6">Protein-S-isoprenylcysteine O-methyltransferase Ste14</fullName>
    </submittedName>
</protein>
<evidence type="ECO:0000313" key="7">
    <source>
        <dbReference type="Proteomes" id="UP000184932"/>
    </source>
</evidence>
<name>A0A1N6ETQ4_9RHOB</name>
<dbReference type="RefSeq" id="WP_245794378.1">
    <property type="nucleotide sequence ID" value="NZ_FSRL01000001.1"/>
</dbReference>
<dbReference type="GO" id="GO:0008168">
    <property type="term" value="F:methyltransferase activity"/>
    <property type="evidence" value="ECO:0007669"/>
    <property type="project" value="UniProtKB-KW"/>
</dbReference>
<feature type="transmembrane region" description="Helical" evidence="5">
    <location>
        <begin position="104"/>
        <end position="130"/>
    </location>
</feature>
<dbReference type="GO" id="GO:0032259">
    <property type="term" value="P:methylation"/>
    <property type="evidence" value="ECO:0007669"/>
    <property type="project" value="UniProtKB-KW"/>
</dbReference>